<dbReference type="Gene3D" id="2.60.40.740">
    <property type="match status" value="1"/>
</dbReference>
<proteinExistence type="predicted"/>
<dbReference type="InterPro" id="IPR047589">
    <property type="entry name" value="DUF11_rpt"/>
</dbReference>
<reference evidence="2 3" key="1">
    <citation type="submission" date="2019-09" db="EMBL/GenBank/DDBJ databases">
        <title>Draft genome sequence of Acinetobacter tandoii W4-4-4 isolated from environmental water sample.</title>
        <authorList>
            <person name="Wee S.K."/>
            <person name="Yan B."/>
            <person name="Mustaffa S.B."/>
            <person name="Yap E.P.H."/>
        </authorList>
    </citation>
    <scope>NUCLEOTIDE SEQUENCE [LARGE SCALE GENOMIC DNA]</scope>
    <source>
        <strain evidence="2 3">W4-4-4</strain>
    </source>
</reference>
<dbReference type="Proteomes" id="UP000325788">
    <property type="component" value="Unassembled WGS sequence"/>
</dbReference>
<name>A0A5N4WFV5_9GAMM</name>
<dbReference type="AlphaFoldDB" id="A0A5N4WFV5"/>
<dbReference type="NCBIfam" id="TIGR01451">
    <property type="entry name" value="B_ant_repeat"/>
    <property type="match status" value="2"/>
</dbReference>
<dbReference type="InterPro" id="IPR001434">
    <property type="entry name" value="OmcB-like_DUF11"/>
</dbReference>
<dbReference type="NCBIfam" id="TIGR04226">
    <property type="entry name" value="RrgB_K2N_iso_D2"/>
    <property type="match status" value="1"/>
</dbReference>
<protein>
    <submittedName>
        <fullName evidence="2">Isopeptide-forming domain-containing fimbrial protein</fullName>
    </submittedName>
</protein>
<dbReference type="RefSeq" id="WP_151504766.1">
    <property type="nucleotide sequence ID" value="NZ_VXLD01000006.1"/>
</dbReference>
<evidence type="ECO:0000259" key="1">
    <source>
        <dbReference type="Pfam" id="PF01345"/>
    </source>
</evidence>
<comment type="caution">
    <text evidence="2">The sequence shown here is derived from an EMBL/GenBank/DDBJ whole genome shotgun (WGS) entry which is preliminary data.</text>
</comment>
<feature type="domain" description="DUF11" evidence="1">
    <location>
        <begin position="215"/>
        <end position="339"/>
    </location>
</feature>
<sequence length="903" mass="95309">MYNIVTYLSFIVNFVSVCFMQGMTTRIHRALLGGASLLLVGVCHAFPQPGSYISNVASGDYTDEMGNVLLVNSNPVALEVQKTYSLTLLQNQNQYGAIGGTVNLPHVLTNTGNTTDRYTLSLVQSSNDNFDLSNVKVYADRDQNGLPDNTEDLLLGSIELNAGQSLAVVIVGSIPTTVAFNQLSSLDLKAVSQQNATLSAQVTDTIRVVDDAVISLIKAQSASEGIIGDQITYTLTYRNTGTATRRVVLQDVLDDSLEYVSGSAIWNQNTTALTDANDTEASANTGITYQLKPDGKSLEASIAAVAPLSSGTLSFKAKVKQGAANKIPNTAGFVQYDTDNMTVKLSSFSNTVIYNLAAVYGVVLNNKSSSATNVGNPNSSPDNLVIQASLTPGQEVFFNNYVWNVGNTTDVYNLSYSSSNLPSCAKVNFYTQDGKTLLTDTNGDGKVDTGSISSAAVKQIQVGVSASTGCNSSVSHINVDVVATSIASNLVSDPIRNQITALTVVSSSSDLYNADQSGLGVGVVDNLGQALRTVKVASAKAVFPLVAKNNSTQANNYNLYASFSAIDVANIVPTTKTGFSVKFYEGDASCQTVGKQITNTGTLAAGASKAYCAVIDVDASQQNFSIPIWFAIQSPVNQQADSIKNQIESNVARLLTLTNDQQGQVGVGGTIVYAHTLKNLGNMAEGANAGSQVNLKVVPLKNDGFVYSLYYDANKNGQIDSTDQIISATTSLNQLLGSAGLLPQTDIQLLLKVQAAPSAPEGVVSQADIWIEISDFNGIHLDNLKNTDVTTVATGHLQLLKTQAANSSCITSNLAALSYTTQLVSVKPNQCVAYKLTLKNDGSSVVKNVQFNDVVPAYTSLVGTPVIVPTGVDLSSGEKVSALVSSLDPNQEANFYFVIRVNP</sequence>
<accession>A0A5N4WFV5</accession>
<dbReference type="Pfam" id="PF01345">
    <property type="entry name" value="DUF11"/>
    <property type="match status" value="1"/>
</dbReference>
<organism evidence="2 3">
    <name type="scientific">Acinetobacter tandoii</name>
    <dbReference type="NCBI Taxonomy" id="202954"/>
    <lineage>
        <taxon>Bacteria</taxon>
        <taxon>Pseudomonadati</taxon>
        <taxon>Pseudomonadota</taxon>
        <taxon>Gammaproteobacteria</taxon>
        <taxon>Moraxellales</taxon>
        <taxon>Moraxellaceae</taxon>
        <taxon>Acinetobacter</taxon>
    </lineage>
</organism>
<dbReference type="EMBL" id="VXLD01000006">
    <property type="protein sequence ID" value="KAB1854529.1"/>
    <property type="molecule type" value="Genomic_DNA"/>
</dbReference>
<gene>
    <name evidence="2" type="ORF">F4W09_10545</name>
</gene>
<evidence type="ECO:0000313" key="3">
    <source>
        <dbReference type="Proteomes" id="UP000325788"/>
    </source>
</evidence>
<dbReference type="InterPro" id="IPR026466">
    <property type="entry name" value="Fim_isopep_form_D2_dom"/>
</dbReference>
<evidence type="ECO:0000313" key="2">
    <source>
        <dbReference type="EMBL" id="KAB1854529.1"/>
    </source>
</evidence>